<evidence type="ECO:0000313" key="9">
    <source>
        <dbReference type="EMBL" id="ABV34032.1"/>
    </source>
</evidence>
<dbReference type="CDD" id="cd05656">
    <property type="entry name" value="M42_Frv"/>
    <property type="match status" value="1"/>
</dbReference>
<dbReference type="GO" id="GO:0006508">
    <property type="term" value="P:proteolysis"/>
    <property type="evidence" value="ECO:0007669"/>
    <property type="project" value="UniProtKB-KW"/>
</dbReference>
<feature type="binding site" evidence="8">
    <location>
        <position position="221"/>
    </location>
    <ligand>
        <name>Zn(2+)</name>
        <dbReference type="ChEBI" id="CHEBI:29105"/>
        <label>1</label>
    </ligand>
</feature>
<evidence type="ECO:0000256" key="2">
    <source>
        <dbReference type="ARBA" id="ARBA00022438"/>
    </source>
</evidence>
<dbReference type="Pfam" id="PF05343">
    <property type="entry name" value="Peptidase_M42"/>
    <property type="match status" value="1"/>
</dbReference>
<protein>
    <submittedName>
        <fullName evidence="9">Peptidase M42 family protein</fullName>
    </submittedName>
</protein>
<dbReference type="PANTHER" id="PTHR32481">
    <property type="entry name" value="AMINOPEPTIDASE"/>
    <property type="match status" value="1"/>
</dbReference>
<feature type="binding site" evidence="8">
    <location>
        <position position="168"/>
    </location>
    <ligand>
        <name>Zn(2+)</name>
        <dbReference type="ChEBI" id="CHEBI:29105"/>
        <label>1</label>
    </ligand>
</feature>
<dbReference type="GO" id="GO:0004177">
    <property type="term" value="F:aminopeptidase activity"/>
    <property type="evidence" value="ECO:0007669"/>
    <property type="project" value="UniProtKB-UniRule"/>
</dbReference>
<sequence length="339" mass="37426">MYLKQLTELDGVSGNEEKVRKFIEKEIEKYVDELKVDILGNLIACKKGTKSKRKIVIAAHMDEVGFMVTNVEDDGMLCFAPVGGVETQVMPGKVVRINGEIPGVIGFKAIHIQERDQILKPPSVDQMRIYIGAKSKEEASKMVKIGDYVSFTTGYHQENGRATGKAFDDRAGCSVLMDIITLDNRYEDDVYFAFLVQEEVGLRGSAVVVEQIHPDIAIVIEGTTAGDDPELPSYQWATHLGEGPAVTFMHRGYVINKRVYESILKLAEKYSIPYQAKRRTAGGTDAARFARTGAGTAAGVISVPARYIHSPVSMIDLNDYKNTVLLVEKILEEGEAFAK</sequence>
<evidence type="ECO:0000256" key="1">
    <source>
        <dbReference type="ARBA" id="ARBA00006272"/>
    </source>
</evidence>
<feature type="binding site" evidence="8">
    <location>
        <position position="60"/>
    </location>
    <ligand>
        <name>Zn(2+)</name>
        <dbReference type="ChEBI" id="CHEBI:29105"/>
        <label>1</label>
    </ligand>
</feature>
<keyword evidence="2" id="KW-0031">Aminopeptidase</keyword>
<dbReference type="PIRSF" id="PIRSF001123">
    <property type="entry name" value="PepA_GA"/>
    <property type="match status" value="1"/>
</dbReference>
<keyword evidence="5" id="KW-0378">Hydrolase</keyword>
<dbReference type="InterPro" id="IPR008007">
    <property type="entry name" value="Peptidase_M42"/>
</dbReference>
<gene>
    <name evidence="9" type="ordered locus">Tlet_1476</name>
</gene>
<evidence type="ECO:0000256" key="5">
    <source>
        <dbReference type="ARBA" id="ARBA00022801"/>
    </source>
</evidence>
<feature type="active site" description="Proton acceptor" evidence="7">
    <location>
        <position position="198"/>
    </location>
</feature>
<feature type="binding site" evidence="8">
    <location>
        <position position="199"/>
    </location>
    <ligand>
        <name>Zn(2+)</name>
        <dbReference type="ChEBI" id="CHEBI:29105"/>
        <label>2</label>
    </ligand>
</feature>
<dbReference type="InterPro" id="IPR023367">
    <property type="entry name" value="Peptidase_M42_dom2"/>
</dbReference>
<evidence type="ECO:0000256" key="6">
    <source>
        <dbReference type="PIRNR" id="PIRNR001123"/>
    </source>
</evidence>
<dbReference type="PANTHER" id="PTHR32481:SF5">
    <property type="entry name" value="ENDOGLUCANASE"/>
    <property type="match status" value="1"/>
</dbReference>
<dbReference type="RefSeq" id="WP_012003508.1">
    <property type="nucleotide sequence ID" value="NC_009828.1"/>
</dbReference>
<dbReference type="eggNOG" id="COG1363">
    <property type="taxonomic scope" value="Bacteria"/>
</dbReference>
<evidence type="ECO:0000256" key="8">
    <source>
        <dbReference type="PIRSR" id="PIRSR001123-2"/>
    </source>
</evidence>
<dbReference type="KEGG" id="tle:Tlet_1476"/>
<dbReference type="SUPFAM" id="SSF101821">
    <property type="entry name" value="Aminopeptidase/glucanase lid domain"/>
    <property type="match status" value="1"/>
</dbReference>
<evidence type="ECO:0000256" key="7">
    <source>
        <dbReference type="PIRSR" id="PIRSR001123-1"/>
    </source>
</evidence>
<keyword evidence="4 8" id="KW-0479">Metal-binding</keyword>
<dbReference type="Proteomes" id="UP000002016">
    <property type="component" value="Chromosome"/>
</dbReference>
<dbReference type="Gene3D" id="3.40.630.10">
    <property type="entry name" value="Zn peptidases"/>
    <property type="match status" value="1"/>
</dbReference>
<dbReference type="InterPro" id="IPR051464">
    <property type="entry name" value="Peptidase_M42_aminopept"/>
</dbReference>
<evidence type="ECO:0000256" key="4">
    <source>
        <dbReference type="ARBA" id="ARBA00022723"/>
    </source>
</evidence>
<comment type="similarity">
    <text evidence="1 6">Belongs to the peptidase M42 family.</text>
</comment>
<accession>A8F798</accession>
<dbReference type="AlphaFoldDB" id="A8F798"/>
<dbReference type="SUPFAM" id="SSF53187">
    <property type="entry name" value="Zn-dependent exopeptidases"/>
    <property type="match status" value="1"/>
</dbReference>
<feature type="binding site" evidence="8">
    <location>
        <position position="168"/>
    </location>
    <ligand>
        <name>Zn(2+)</name>
        <dbReference type="ChEBI" id="CHEBI:29105"/>
        <label>2</label>
    </ligand>
</feature>
<proteinExistence type="inferred from homology"/>
<evidence type="ECO:0000313" key="10">
    <source>
        <dbReference type="Proteomes" id="UP000002016"/>
    </source>
</evidence>
<comment type="cofactor">
    <cofactor evidence="8">
        <name>a divalent metal cation</name>
        <dbReference type="ChEBI" id="CHEBI:60240"/>
    </cofactor>
    <text evidence="8">Binds 2 divalent metal cations per subunit.</text>
</comment>
<evidence type="ECO:0000256" key="3">
    <source>
        <dbReference type="ARBA" id="ARBA00022670"/>
    </source>
</evidence>
<dbReference type="STRING" id="416591.Tlet_1476"/>
<keyword evidence="3" id="KW-0645">Protease</keyword>
<keyword evidence="10" id="KW-1185">Reference proteome</keyword>
<reference evidence="9 10" key="1">
    <citation type="submission" date="2007-08" db="EMBL/GenBank/DDBJ databases">
        <title>Complete sequence of Thermotoga lettingae TMO.</title>
        <authorList>
            <consortium name="US DOE Joint Genome Institute"/>
            <person name="Copeland A."/>
            <person name="Lucas S."/>
            <person name="Lapidus A."/>
            <person name="Barry K."/>
            <person name="Glavina del Rio T."/>
            <person name="Dalin E."/>
            <person name="Tice H."/>
            <person name="Pitluck S."/>
            <person name="Foster B."/>
            <person name="Bruce D."/>
            <person name="Schmutz J."/>
            <person name="Larimer F."/>
            <person name="Land M."/>
            <person name="Hauser L."/>
            <person name="Kyrpides N."/>
            <person name="Mikhailova N."/>
            <person name="Nelson K."/>
            <person name="Gogarten J.P."/>
            <person name="Noll K."/>
            <person name="Richardson P."/>
        </authorList>
    </citation>
    <scope>NUCLEOTIDE SEQUENCE [LARGE SCALE GENOMIC DNA]</scope>
    <source>
        <strain evidence="10">ATCC BAA-301 / DSM 14385 / NBRC 107922 / TMO</strain>
    </source>
</reference>
<dbReference type="EMBL" id="CP000812">
    <property type="protein sequence ID" value="ABV34032.1"/>
    <property type="molecule type" value="Genomic_DNA"/>
</dbReference>
<feature type="binding site" evidence="8">
    <location>
        <position position="309"/>
    </location>
    <ligand>
        <name>Zn(2+)</name>
        <dbReference type="ChEBI" id="CHEBI:29105"/>
        <label>2</label>
    </ligand>
</feature>
<dbReference type="Gene3D" id="2.40.30.40">
    <property type="entry name" value="Peptidase M42, domain 2"/>
    <property type="match status" value="1"/>
</dbReference>
<organism evidence="9 10">
    <name type="scientific">Pseudothermotoga lettingae (strain ATCC BAA-301 / DSM 14385 / NBRC 107922 / TMO)</name>
    <name type="common">Thermotoga lettingae</name>
    <dbReference type="NCBI Taxonomy" id="416591"/>
    <lineage>
        <taxon>Bacteria</taxon>
        <taxon>Thermotogati</taxon>
        <taxon>Thermotogota</taxon>
        <taxon>Thermotogae</taxon>
        <taxon>Thermotogales</taxon>
        <taxon>Thermotogaceae</taxon>
        <taxon>Pseudothermotoga</taxon>
    </lineage>
</organism>
<reference evidence="9 10" key="2">
    <citation type="journal article" date="2009" name="Proc. Natl. Acad. Sci. U.S.A.">
        <title>On the chimeric nature, thermophilic origin, and phylogenetic placement of the Thermotogales.</title>
        <authorList>
            <person name="Zhaxybayeva O."/>
            <person name="Swithers K.S."/>
            <person name="Lapierre P."/>
            <person name="Fournier G.P."/>
            <person name="Bickhart D.M."/>
            <person name="DeBoy R.T."/>
            <person name="Nelson K.E."/>
            <person name="Nesbo C.L."/>
            <person name="Doolittle W.F."/>
            <person name="Gogarten J.P."/>
            <person name="Noll K.M."/>
        </authorList>
    </citation>
    <scope>NUCLEOTIDE SEQUENCE [LARGE SCALE GENOMIC DNA]</scope>
    <source>
        <strain evidence="10">ATCC BAA-301 / DSM 14385 / NBRC 107922 / TMO</strain>
    </source>
</reference>
<name>A8F798_PSELT</name>
<dbReference type="GO" id="GO:0046872">
    <property type="term" value="F:metal ion binding"/>
    <property type="evidence" value="ECO:0007669"/>
    <property type="project" value="UniProtKB-UniRule"/>
</dbReference>
<dbReference type="HOGENOM" id="CLU_047249_1_0_0"/>